<accession>A0A1B7VWK2</accession>
<sequence length="203" mass="23462">MDVYVETNFVLELALLQEQQESCQKLLDLAEAGRINLILPAFSLTEPYETLIRREKNRRNLSQDLHKELSQLGRSLPYQQQVHTYQEITEFLVNSGREEKQRFQIVVEKLLVVSKVIPLTVEILIAAMGYQSDLDFTPQDAIVYASVVEHLNKSGEQRCCFINRNSKDFDNPDIQEALDKYNCRILFKFDAGFGYIKNQIGIV</sequence>
<evidence type="ECO:0000313" key="3">
    <source>
        <dbReference type="Proteomes" id="UP000092382"/>
    </source>
</evidence>
<dbReference type="PATRIC" id="fig|1710894.3.peg.4212"/>
<dbReference type="EMBL" id="LJOY01000031">
    <property type="protein sequence ID" value="OBQ25351.1"/>
    <property type="molecule type" value="Genomic_DNA"/>
</dbReference>
<proteinExistence type="predicted"/>
<dbReference type="InterPro" id="IPR032557">
    <property type="entry name" value="DUF4935"/>
</dbReference>
<name>A0A1B7VWK2_APHFL</name>
<dbReference type="Pfam" id="PF16289">
    <property type="entry name" value="PIN_12"/>
    <property type="match status" value="1"/>
</dbReference>
<gene>
    <name evidence="2" type="ORF">AN481_10685</name>
</gene>
<organism evidence="2 3">
    <name type="scientific">Aphanizomenon flos-aquae LD13</name>
    <dbReference type="NCBI Taxonomy" id="1710894"/>
    <lineage>
        <taxon>Bacteria</taxon>
        <taxon>Bacillati</taxon>
        <taxon>Cyanobacteriota</taxon>
        <taxon>Cyanophyceae</taxon>
        <taxon>Nostocales</taxon>
        <taxon>Aphanizomenonaceae</taxon>
        <taxon>Aphanizomenon</taxon>
    </lineage>
</organism>
<feature type="domain" description="DUF4935" evidence="1">
    <location>
        <begin position="3"/>
        <end position="169"/>
    </location>
</feature>
<protein>
    <recommendedName>
        <fullName evidence="1">DUF4935 domain-containing protein</fullName>
    </recommendedName>
</protein>
<comment type="caution">
    <text evidence="2">The sequence shown here is derived from an EMBL/GenBank/DDBJ whole genome shotgun (WGS) entry which is preliminary data.</text>
</comment>
<dbReference type="STRING" id="1803587.GCA_001593825_00939"/>
<reference evidence="2 3" key="1">
    <citation type="submission" date="2015-09" db="EMBL/GenBank/DDBJ databases">
        <title>Whole genome shotgun sequence assembly of Aphanizomenon flos-aquae UKL13.</title>
        <authorList>
            <person name="Driscoll C."/>
        </authorList>
    </citation>
    <scope>NUCLEOTIDE SEQUENCE [LARGE SCALE GENOMIC DNA]</scope>
    <source>
        <strain evidence="2">MDT13</strain>
    </source>
</reference>
<evidence type="ECO:0000259" key="1">
    <source>
        <dbReference type="Pfam" id="PF16289"/>
    </source>
</evidence>
<dbReference type="AlphaFoldDB" id="A0A1B7VWK2"/>
<dbReference type="Proteomes" id="UP000092382">
    <property type="component" value="Unassembled WGS sequence"/>
</dbReference>
<evidence type="ECO:0000313" key="2">
    <source>
        <dbReference type="EMBL" id="OBQ25351.1"/>
    </source>
</evidence>